<dbReference type="InterPro" id="IPR044861">
    <property type="entry name" value="IPNS-like_FE2OG_OXY"/>
</dbReference>
<evidence type="ECO:0000313" key="8">
    <source>
        <dbReference type="Proteomes" id="UP000275267"/>
    </source>
</evidence>
<evidence type="ECO:0000256" key="5">
    <source>
        <dbReference type="RuleBase" id="RU003682"/>
    </source>
</evidence>
<keyword evidence="2 5" id="KW-0479">Metal-binding</keyword>
<protein>
    <submittedName>
        <fullName evidence="7">Gibberellin 2-beta-dioxygenase 6-like</fullName>
    </submittedName>
</protein>
<dbReference type="Gene3D" id="2.60.120.330">
    <property type="entry name" value="B-lactam Antibiotic, Isopenicillin N Synthase, Chain"/>
    <property type="match status" value="1"/>
</dbReference>
<dbReference type="Pfam" id="PF14226">
    <property type="entry name" value="DIOX_N"/>
    <property type="match status" value="1"/>
</dbReference>
<gene>
    <name evidence="7" type="ORF">C2845_PM07G08850</name>
</gene>
<dbReference type="GO" id="GO:0051213">
    <property type="term" value="F:dioxygenase activity"/>
    <property type="evidence" value="ECO:0007669"/>
    <property type="project" value="UniProtKB-KW"/>
</dbReference>
<dbReference type="Pfam" id="PF03171">
    <property type="entry name" value="2OG-FeII_Oxy"/>
    <property type="match status" value="1"/>
</dbReference>
<accession>A0A3L6SMP2</accession>
<keyword evidence="3 5" id="KW-0560">Oxidoreductase</keyword>
<evidence type="ECO:0000256" key="4">
    <source>
        <dbReference type="ARBA" id="ARBA00023004"/>
    </source>
</evidence>
<dbReference type="InterPro" id="IPR027443">
    <property type="entry name" value="IPNS-like_sf"/>
</dbReference>
<dbReference type="InterPro" id="IPR005123">
    <property type="entry name" value="Oxoglu/Fe-dep_dioxygenase_dom"/>
</dbReference>
<comment type="cofactor">
    <cofactor evidence="1">
        <name>L-ascorbate</name>
        <dbReference type="ChEBI" id="CHEBI:38290"/>
    </cofactor>
</comment>
<name>A0A3L6SMP2_PANMI</name>
<sequence>MVVPSAASREMAPESLPLGIIPTVDMSAPSGRGELARRLVRACAERGFFKAVNHGVPARAAARLDAAASAFFARPAQAKQAAGPPDPLGYGSRNIGANGDVGELEYLILHADPATVARKARVIDAEDPSRFRSTRIGKDDAKRKGHSEHAPCHKEPNRLAGHWQVGRAVICSSTERINESVAVNEYVDAVRRLACRVLDLLGEGLGLRDPTSFSRLISAVDSDSLLRINHYPTSAAALRGPGDRSCTAEDAIGFGEHTDPQILSVLRANDVDGLQVLLPDGRGGGDEWVQVPADPAAFFINVGDLLQALTNGRLVSIRHRVMASTSRPRLSTIYFAAPPLHARVSALPETVAAGTPRRYRPFTWAEYKKAMYAHRLSHNRLDLFHASADDDAADDEHS</sequence>
<keyword evidence="8" id="KW-1185">Reference proteome</keyword>
<dbReference type="AlphaFoldDB" id="A0A3L6SMP2"/>
<dbReference type="OrthoDB" id="288590at2759"/>
<dbReference type="EMBL" id="PQIB02000004">
    <property type="protein sequence ID" value="RLN23901.1"/>
    <property type="molecule type" value="Genomic_DNA"/>
</dbReference>
<comment type="similarity">
    <text evidence="5">Belongs to the iron/ascorbate-dependent oxidoreductase family.</text>
</comment>
<evidence type="ECO:0000256" key="3">
    <source>
        <dbReference type="ARBA" id="ARBA00023002"/>
    </source>
</evidence>
<dbReference type="SUPFAM" id="SSF51197">
    <property type="entry name" value="Clavaminate synthase-like"/>
    <property type="match status" value="1"/>
</dbReference>
<feature type="domain" description="Fe2OG dioxygenase" evidence="6">
    <location>
        <begin position="221"/>
        <end position="338"/>
    </location>
</feature>
<dbReference type="STRING" id="4540.A0A3L6SMP2"/>
<reference evidence="8" key="1">
    <citation type="journal article" date="2019" name="Nat. Commun.">
        <title>The genome of broomcorn millet.</title>
        <authorList>
            <person name="Zou C."/>
            <person name="Miki D."/>
            <person name="Li D."/>
            <person name="Tang Q."/>
            <person name="Xiao L."/>
            <person name="Rajput S."/>
            <person name="Deng P."/>
            <person name="Jia W."/>
            <person name="Huang R."/>
            <person name="Zhang M."/>
            <person name="Sun Y."/>
            <person name="Hu J."/>
            <person name="Fu X."/>
            <person name="Schnable P.S."/>
            <person name="Li F."/>
            <person name="Zhang H."/>
            <person name="Feng B."/>
            <person name="Zhu X."/>
            <person name="Liu R."/>
            <person name="Schnable J.C."/>
            <person name="Zhu J.-K."/>
            <person name="Zhang H."/>
        </authorList>
    </citation>
    <scope>NUCLEOTIDE SEQUENCE [LARGE SCALE GENOMIC DNA]</scope>
</reference>
<dbReference type="GO" id="GO:0046872">
    <property type="term" value="F:metal ion binding"/>
    <property type="evidence" value="ECO:0007669"/>
    <property type="project" value="UniProtKB-KW"/>
</dbReference>
<evidence type="ECO:0000313" key="7">
    <source>
        <dbReference type="EMBL" id="RLN23901.1"/>
    </source>
</evidence>
<proteinExistence type="inferred from homology"/>
<keyword evidence="4 5" id="KW-0408">Iron</keyword>
<comment type="caution">
    <text evidence="7">The sequence shown here is derived from an EMBL/GenBank/DDBJ whole genome shotgun (WGS) entry which is preliminary data.</text>
</comment>
<dbReference type="InterPro" id="IPR050231">
    <property type="entry name" value="Iron_ascorbate_oxido_reductase"/>
</dbReference>
<dbReference type="InterPro" id="IPR026992">
    <property type="entry name" value="DIOX_N"/>
</dbReference>
<dbReference type="PROSITE" id="PS51471">
    <property type="entry name" value="FE2OG_OXY"/>
    <property type="match status" value="1"/>
</dbReference>
<dbReference type="PANTHER" id="PTHR47990">
    <property type="entry name" value="2-OXOGLUTARATE (2OG) AND FE(II)-DEPENDENT OXYGENASE SUPERFAMILY PROTEIN-RELATED"/>
    <property type="match status" value="1"/>
</dbReference>
<evidence type="ECO:0000259" key="6">
    <source>
        <dbReference type="PROSITE" id="PS51471"/>
    </source>
</evidence>
<organism evidence="7 8">
    <name type="scientific">Panicum miliaceum</name>
    <name type="common">Proso millet</name>
    <name type="synonym">Broomcorn millet</name>
    <dbReference type="NCBI Taxonomy" id="4540"/>
    <lineage>
        <taxon>Eukaryota</taxon>
        <taxon>Viridiplantae</taxon>
        <taxon>Streptophyta</taxon>
        <taxon>Embryophyta</taxon>
        <taxon>Tracheophyta</taxon>
        <taxon>Spermatophyta</taxon>
        <taxon>Magnoliopsida</taxon>
        <taxon>Liliopsida</taxon>
        <taxon>Poales</taxon>
        <taxon>Poaceae</taxon>
        <taxon>PACMAD clade</taxon>
        <taxon>Panicoideae</taxon>
        <taxon>Panicodae</taxon>
        <taxon>Paniceae</taxon>
        <taxon>Panicinae</taxon>
        <taxon>Panicum</taxon>
        <taxon>Panicum sect. Panicum</taxon>
    </lineage>
</organism>
<dbReference type="Proteomes" id="UP000275267">
    <property type="component" value="Unassembled WGS sequence"/>
</dbReference>
<evidence type="ECO:0000256" key="2">
    <source>
        <dbReference type="ARBA" id="ARBA00022723"/>
    </source>
</evidence>
<evidence type="ECO:0000256" key="1">
    <source>
        <dbReference type="ARBA" id="ARBA00001961"/>
    </source>
</evidence>